<sequence>MSLRKKQYSAHAQSGFTLIELMIALALGLLIVAAGLAVFLGSSRSLNLQSGQSELQQNANFGLSLVAYDLRHTNLNTVSSQRVNNITLGSGIIFKKENLPTPLQSTANLETELVTLQAKDTDNTTGKSDRLTVQYTPATNSVFNCEGAQVLNASSKVVVQRYYVAATPQQVTGEPTSYSLYCDAGEYSTSGSPAAITGLGAHGSNSAQQIMQRVDAFKVRLGVKNPAGQLRYMTIDEYESAMTTLLAAPACITKTSASCTDTFLQVASIHIGILSRSTGAIGADASLNTQTTFEVAGSPVTLTGDAVINKRYLRQAVNQVVAIRNTLGASS</sequence>
<dbReference type="Pfam" id="PF07963">
    <property type="entry name" value="N_methyl"/>
    <property type="match status" value="1"/>
</dbReference>
<dbReference type="SUPFAM" id="SSF54523">
    <property type="entry name" value="Pili subunits"/>
    <property type="match status" value="1"/>
</dbReference>
<dbReference type="RefSeq" id="WP_409139473.1">
    <property type="nucleotide sequence ID" value="NZ_JBJXCW010000001.1"/>
</dbReference>
<dbReference type="Pfam" id="PF16074">
    <property type="entry name" value="PilW"/>
    <property type="match status" value="1"/>
</dbReference>
<evidence type="ECO:0000256" key="1">
    <source>
        <dbReference type="SAM" id="Phobius"/>
    </source>
</evidence>
<dbReference type="EMBL" id="JBJXCW010000001">
    <property type="protein sequence ID" value="MFN0296060.1"/>
    <property type="molecule type" value="Genomic_DNA"/>
</dbReference>
<evidence type="ECO:0000313" key="3">
    <source>
        <dbReference type="Proteomes" id="UP001632339"/>
    </source>
</evidence>
<reference evidence="2 3" key="1">
    <citation type="submission" date="2024-12" db="EMBL/GenBank/DDBJ databases">
        <title>C001-4G Acinetobacter sp. assembled genome.</title>
        <authorList>
            <person name="D'Arcy K."/>
            <person name="Kingdon A.D.H."/>
            <person name="Breen A."/>
            <person name="Mckeown C."/>
            <person name="Allman E."/>
            <person name="Sharma P."/>
            <person name="Mcleman A."/>
            <person name="Roberts A.P."/>
        </authorList>
    </citation>
    <scope>NUCLEOTIDE SEQUENCE [LARGE SCALE GENOMIC DNA]</scope>
    <source>
        <strain evidence="2 3">C1-4G</strain>
    </source>
</reference>
<organism evidence="2 3">
    <name type="scientific">Acinetobacter albensis</name>
    <dbReference type="NCBI Taxonomy" id="1673609"/>
    <lineage>
        <taxon>Bacteria</taxon>
        <taxon>Pseudomonadati</taxon>
        <taxon>Pseudomonadota</taxon>
        <taxon>Gammaproteobacteria</taxon>
        <taxon>Moraxellales</taxon>
        <taxon>Moraxellaceae</taxon>
        <taxon>Acinetobacter</taxon>
    </lineage>
</organism>
<dbReference type="InterPro" id="IPR045584">
    <property type="entry name" value="Pilin-like"/>
</dbReference>
<dbReference type="InterPro" id="IPR032092">
    <property type="entry name" value="PilW"/>
</dbReference>
<dbReference type="NCBIfam" id="TIGR02532">
    <property type="entry name" value="IV_pilin_GFxxxE"/>
    <property type="match status" value="1"/>
</dbReference>
<comment type="caution">
    <text evidence="2">The sequence shown here is derived from an EMBL/GenBank/DDBJ whole genome shotgun (WGS) entry which is preliminary data.</text>
</comment>
<keyword evidence="1" id="KW-0472">Membrane</keyword>
<name>A0ABW9JNL9_9GAMM</name>
<dbReference type="Proteomes" id="UP001632339">
    <property type="component" value="Unassembled WGS sequence"/>
</dbReference>
<proteinExistence type="predicted"/>
<dbReference type="InterPro" id="IPR012902">
    <property type="entry name" value="N_methyl_site"/>
</dbReference>
<protein>
    <submittedName>
        <fullName evidence="2">PilW family protein</fullName>
    </submittedName>
</protein>
<feature type="transmembrane region" description="Helical" evidence="1">
    <location>
        <begin position="21"/>
        <end position="40"/>
    </location>
</feature>
<keyword evidence="1" id="KW-1133">Transmembrane helix</keyword>
<accession>A0ABW9JNL9</accession>
<keyword evidence="3" id="KW-1185">Reference proteome</keyword>
<keyword evidence="1" id="KW-0812">Transmembrane</keyword>
<evidence type="ECO:0000313" key="2">
    <source>
        <dbReference type="EMBL" id="MFN0296060.1"/>
    </source>
</evidence>
<gene>
    <name evidence="2" type="ORF">ACKVE0_00660</name>
</gene>
<dbReference type="PROSITE" id="PS00409">
    <property type="entry name" value="PROKAR_NTER_METHYL"/>
    <property type="match status" value="1"/>
</dbReference>